<name>D5C2D9_NITHN</name>
<dbReference type="Proteomes" id="UP000001844">
    <property type="component" value="Chromosome"/>
</dbReference>
<accession>D5C2D9</accession>
<organism evidence="1 2">
    <name type="scientific">Nitrosococcus halophilus (strain Nc4)</name>
    <dbReference type="NCBI Taxonomy" id="472759"/>
    <lineage>
        <taxon>Bacteria</taxon>
        <taxon>Pseudomonadati</taxon>
        <taxon>Pseudomonadota</taxon>
        <taxon>Gammaproteobacteria</taxon>
        <taxon>Chromatiales</taxon>
        <taxon>Chromatiaceae</taxon>
        <taxon>Nitrosococcus</taxon>
    </lineage>
</organism>
<sequence length="57" mass="6665">MIKNWAFTEVWAIDLLEKFLDSYPSATAVLFPAFCLDWRTSQHFFNPLDINLHESSS</sequence>
<evidence type="ECO:0000313" key="2">
    <source>
        <dbReference type="Proteomes" id="UP000001844"/>
    </source>
</evidence>
<dbReference type="STRING" id="472759.Nhal_1670"/>
<gene>
    <name evidence="1" type="ordered locus">Nhal_1670</name>
</gene>
<proteinExistence type="predicted"/>
<protein>
    <submittedName>
        <fullName evidence="1">Uncharacterized protein</fullName>
    </submittedName>
</protein>
<reference evidence="2" key="1">
    <citation type="submission" date="2010-04" db="EMBL/GenBank/DDBJ databases">
        <title>Complete genome sequence of Nitrosococcus halophilus Nc4, a salt-adapted, aerobic obligate ammonia-oxidizing sulfur purple bacterium.</title>
        <authorList>
            <consortium name="US DOE Joint Genome Institute"/>
            <person name="Campbell M.A."/>
            <person name="Malfatti S.A."/>
            <person name="Chain P.S.G."/>
            <person name="Heidelberg J.F."/>
            <person name="Ward B.B."/>
            <person name="Klotz M.G."/>
        </authorList>
    </citation>
    <scope>NUCLEOTIDE SEQUENCE [LARGE SCALE GENOMIC DNA]</scope>
    <source>
        <strain evidence="2">Nc4</strain>
    </source>
</reference>
<dbReference type="EMBL" id="CP001798">
    <property type="protein sequence ID" value="ADE14798.1"/>
    <property type="molecule type" value="Genomic_DNA"/>
</dbReference>
<dbReference type="KEGG" id="nhl:Nhal_1670"/>
<dbReference type="HOGENOM" id="CLU_2992111_0_0_6"/>
<dbReference type="AlphaFoldDB" id="D5C2D9"/>
<evidence type="ECO:0000313" key="1">
    <source>
        <dbReference type="EMBL" id="ADE14798.1"/>
    </source>
</evidence>
<keyword evidence="2" id="KW-1185">Reference proteome</keyword>